<name>A0A8T8XA47_ASPJA</name>
<dbReference type="GeneID" id="37170794"/>
<evidence type="ECO:0000313" key="2">
    <source>
        <dbReference type="Proteomes" id="UP000249497"/>
    </source>
</evidence>
<proteinExistence type="predicted"/>
<reference evidence="1 2" key="1">
    <citation type="submission" date="2018-02" db="EMBL/GenBank/DDBJ databases">
        <title>The genomes of Aspergillus section Nigri reveals drivers in fungal speciation.</title>
        <authorList>
            <consortium name="DOE Joint Genome Institute"/>
            <person name="Vesth T.C."/>
            <person name="Nybo J."/>
            <person name="Theobald S."/>
            <person name="Brandl J."/>
            <person name="Frisvad J.C."/>
            <person name="Nielsen K.F."/>
            <person name="Lyhne E.K."/>
            <person name="Kogle M.E."/>
            <person name="Kuo A."/>
            <person name="Riley R."/>
            <person name="Clum A."/>
            <person name="Nolan M."/>
            <person name="Lipzen A."/>
            <person name="Salamov A."/>
            <person name="Henrissat B."/>
            <person name="Wiebenga A."/>
            <person name="De vries R.P."/>
            <person name="Grigoriev I.V."/>
            <person name="Mortensen U.H."/>
            <person name="Andersen M.R."/>
            <person name="Baker S.E."/>
        </authorList>
    </citation>
    <scope>NUCLEOTIDE SEQUENCE [LARGE SCALE GENOMIC DNA]</scope>
    <source>
        <strain evidence="1 2">CBS 114.51</strain>
    </source>
</reference>
<dbReference type="RefSeq" id="XP_025530286.1">
    <property type="nucleotide sequence ID" value="XM_025667102.1"/>
</dbReference>
<dbReference type="OrthoDB" id="4255927at2759"/>
<accession>A0A8T8XA47</accession>
<sequence length="132" mass="15027">MSTRLILLSSFDSHSLCALRLSSFHYEFRRAVWLRPCIFGCSENTRQMVFEVSSLDNDVDFDAVPQNRVTMIVGRDQTVFWKGCNVTVYDTDSEGKQQITFLESMPDGQMVVRNGVKLYITQGKVKEEDGTG</sequence>
<dbReference type="Proteomes" id="UP000249497">
    <property type="component" value="Unassembled WGS sequence"/>
</dbReference>
<protein>
    <submittedName>
        <fullName evidence="1">Uncharacterized protein</fullName>
    </submittedName>
</protein>
<evidence type="ECO:0000313" key="1">
    <source>
        <dbReference type="EMBL" id="RAH84392.1"/>
    </source>
</evidence>
<keyword evidence="2" id="KW-1185">Reference proteome</keyword>
<dbReference type="EMBL" id="KZ824778">
    <property type="protein sequence ID" value="RAH84392.1"/>
    <property type="molecule type" value="Genomic_DNA"/>
</dbReference>
<dbReference type="AlphaFoldDB" id="A0A8T8XA47"/>
<gene>
    <name evidence="1" type="ORF">BO86DRAFT_242401</name>
</gene>
<organism evidence="1 2">
    <name type="scientific">Aspergillus japonicus CBS 114.51</name>
    <dbReference type="NCBI Taxonomy" id="1448312"/>
    <lineage>
        <taxon>Eukaryota</taxon>
        <taxon>Fungi</taxon>
        <taxon>Dikarya</taxon>
        <taxon>Ascomycota</taxon>
        <taxon>Pezizomycotina</taxon>
        <taxon>Eurotiomycetes</taxon>
        <taxon>Eurotiomycetidae</taxon>
        <taxon>Eurotiales</taxon>
        <taxon>Aspergillaceae</taxon>
        <taxon>Aspergillus</taxon>
        <taxon>Aspergillus subgen. Circumdati</taxon>
    </lineage>
</organism>